<dbReference type="Gene3D" id="3.40.50.620">
    <property type="entry name" value="HUPs"/>
    <property type="match status" value="1"/>
</dbReference>
<dbReference type="SUPFAM" id="SSF55298">
    <property type="entry name" value="YjgF-like"/>
    <property type="match status" value="2"/>
</dbReference>
<dbReference type="InterPro" id="IPR014729">
    <property type="entry name" value="Rossmann-like_a/b/a_fold"/>
</dbReference>
<dbReference type="CDD" id="cd06156">
    <property type="entry name" value="eu_AANH_C_2"/>
    <property type="match status" value="1"/>
</dbReference>
<dbReference type="InterPro" id="IPR002761">
    <property type="entry name" value="Diphthami_syn_dom"/>
</dbReference>
<gene>
    <name evidence="10" type="ORF">OGATHE_003867</name>
</gene>
<accession>A0A1B7SF43</accession>
<dbReference type="EMBL" id="JAEUBD010001178">
    <property type="protein sequence ID" value="KAH3665052.1"/>
    <property type="molecule type" value="Genomic_DNA"/>
</dbReference>
<proteinExistence type="predicted"/>
<evidence type="ECO:0000313" key="10">
    <source>
        <dbReference type="EMBL" id="KAH3665052.1"/>
    </source>
</evidence>
<sequence>MKFVALISGGKDSCFNVLHCLANGHELVCLANLYPPPSDSHELDSFMYQTVGFDIVPYYADCTGKPLYRRMICGDSHNQKLEYERTENDETEDLYELLKLVKEHHPDVEAVSVGAILSSYQRTRVEDVCSRLGLIALAYLWQRDQEQLMGEMCASKMEARLIKVAAIGLNEKHLGLTLQEMYPVLVDLNRKYGVHVCGEGGEFESLVFDAPFFTKGRLKIIHQDTVRHTNDEVWYLKLKVEVVEKQGGGRFDLEQPPLLHEPFKGIRGQIKHGLRRAPTSNAQHFRHGRQNSSHLRSLLRLSNITSTQPTAELQMAHIMSQLKDYLDNHKLHPTNVIFSSLLVSDMSKFGVLNSIYQTIFTHPLPPARVCLETKLPENCFAQLSVEIINNIGFKKGLHVQGRSYWAPSNIGPYSQAIADTSTYMAHISGQIPLVPKDMSVCKDVLTQTVLALQHFEHVKEAIGSKTVLFMCCFVTDASLVDVVSHTYTLYTQASRDVDHVPQLVTVIASALPRGVDVEWTGVCVNEGVGDYEHAKIAFDTDMEYLADRHYRIYYSGVGLPAALPSSYEMVPVQGVFDVSAEERRYAVVEMP</sequence>
<reference evidence="10" key="2">
    <citation type="submission" date="2021-01" db="EMBL/GenBank/DDBJ databases">
        <authorList>
            <person name="Schikora-Tamarit M.A."/>
        </authorList>
    </citation>
    <scope>NUCLEOTIDE SEQUENCE</scope>
    <source>
        <strain evidence="10">NCAIM Y.01608</strain>
    </source>
</reference>
<dbReference type="NCBIfam" id="TIGR00290">
    <property type="entry name" value="MJ0570_dom"/>
    <property type="match status" value="1"/>
</dbReference>
<evidence type="ECO:0000256" key="3">
    <source>
        <dbReference type="ARBA" id="ARBA00018426"/>
    </source>
</evidence>
<evidence type="ECO:0000313" key="11">
    <source>
        <dbReference type="Proteomes" id="UP000788993"/>
    </source>
</evidence>
<name>A0A1B7SF43_9ASCO</name>
<dbReference type="Pfam" id="PF01042">
    <property type="entry name" value="Ribonuc_L-PSP"/>
    <property type="match status" value="2"/>
</dbReference>
<comment type="pathway">
    <text evidence="1">Protein modification; peptidyl-diphthamide biosynthesis.</text>
</comment>
<dbReference type="AlphaFoldDB" id="A0A1B7SF43"/>
<dbReference type="Gene3D" id="3.30.1330.40">
    <property type="entry name" value="RutC-like"/>
    <property type="match status" value="2"/>
</dbReference>
<dbReference type="GO" id="GO:0017183">
    <property type="term" value="P:protein histidyl modification to diphthamide"/>
    <property type="evidence" value="ECO:0007669"/>
    <property type="project" value="TreeGrafter"/>
</dbReference>
<keyword evidence="4" id="KW-0436">Ligase</keyword>
<dbReference type="SUPFAM" id="SSF52402">
    <property type="entry name" value="Adenine nucleotide alpha hydrolases-like"/>
    <property type="match status" value="1"/>
</dbReference>
<evidence type="ECO:0000256" key="4">
    <source>
        <dbReference type="ARBA" id="ARBA00022598"/>
    </source>
</evidence>
<dbReference type="Gene3D" id="3.90.1490.10">
    <property type="entry name" value="putative n-type atp pyrophosphatase, domain 2"/>
    <property type="match status" value="1"/>
</dbReference>
<keyword evidence="5" id="KW-0547">Nucleotide-binding</keyword>
<keyword evidence="11" id="KW-1185">Reference proteome</keyword>
<dbReference type="CDD" id="cd01994">
    <property type="entry name" value="AANH_PF0828-like"/>
    <property type="match status" value="1"/>
</dbReference>
<evidence type="ECO:0000256" key="8">
    <source>
        <dbReference type="ARBA" id="ARBA00031552"/>
    </source>
</evidence>
<dbReference type="InterPro" id="IPR035959">
    <property type="entry name" value="RutC-like_sf"/>
</dbReference>
<dbReference type="InterPro" id="IPR030662">
    <property type="entry name" value="DPH6/MJ0570"/>
</dbReference>
<dbReference type="FunFam" id="3.90.1490.10:FF:000001">
    <property type="entry name" value="Diphthine--ammonia ligase"/>
    <property type="match status" value="1"/>
</dbReference>
<evidence type="ECO:0000256" key="7">
    <source>
        <dbReference type="ARBA" id="ARBA00029814"/>
    </source>
</evidence>
<evidence type="ECO:0000256" key="1">
    <source>
        <dbReference type="ARBA" id="ARBA00005156"/>
    </source>
</evidence>
<dbReference type="EC" id="6.3.1.14" evidence="2"/>
<dbReference type="PANTHER" id="PTHR12196:SF2">
    <property type="entry name" value="DIPHTHINE--AMMONIA LIGASE"/>
    <property type="match status" value="1"/>
</dbReference>
<evidence type="ECO:0000256" key="6">
    <source>
        <dbReference type="ARBA" id="ARBA00022840"/>
    </source>
</evidence>
<dbReference type="CDD" id="cd06155">
    <property type="entry name" value="eu_AANH_C_1"/>
    <property type="match status" value="1"/>
</dbReference>
<keyword evidence="6" id="KW-0067">ATP-binding</keyword>
<evidence type="ECO:0000256" key="2">
    <source>
        <dbReference type="ARBA" id="ARBA00012089"/>
    </source>
</evidence>
<organism evidence="10 11">
    <name type="scientific">Ogataea polymorpha</name>
    <dbReference type="NCBI Taxonomy" id="460523"/>
    <lineage>
        <taxon>Eukaryota</taxon>
        <taxon>Fungi</taxon>
        <taxon>Dikarya</taxon>
        <taxon>Ascomycota</taxon>
        <taxon>Saccharomycotina</taxon>
        <taxon>Pichiomycetes</taxon>
        <taxon>Pichiales</taxon>
        <taxon>Pichiaceae</taxon>
        <taxon>Ogataea</taxon>
    </lineage>
</organism>
<dbReference type="FunFam" id="3.40.50.620:FF:000145">
    <property type="entry name" value="ATP-binding domain containing protein"/>
    <property type="match status" value="1"/>
</dbReference>
<dbReference type="Proteomes" id="UP000788993">
    <property type="component" value="Unassembled WGS sequence"/>
</dbReference>
<dbReference type="InterPro" id="IPR006175">
    <property type="entry name" value="YjgF/YER057c/UK114"/>
</dbReference>
<evidence type="ECO:0000256" key="9">
    <source>
        <dbReference type="ARBA" id="ARBA00048108"/>
    </source>
</evidence>
<dbReference type="RefSeq" id="XP_018210042.1">
    <property type="nucleotide sequence ID" value="XM_018357651.1"/>
</dbReference>
<dbReference type="GO" id="GO:0005524">
    <property type="term" value="F:ATP binding"/>
    <property type="evidence" value="ECO:0007669"/>
    <property type="project" value="UniProtKB-KW"/>
</dbReference>
<dbReference type="Pfam" id="PF01902">
    <property type="entry name" value="Diphthami_syn_2"/>
    <property type="match status" value="1"/>
</dbReference>
<reference evidence="10" key="1">
    <citation type="journal article" date="2021" name="Open Biol.">
        <title>Shared evolutionary footprints suggest mitochondrial oxidative damage underlies multiple complex I losses in fungi.</title>
        <authorList>
            <person name="Schikora-Tamarit M.A."/>
            <person name="Marcet-Houben M."/>
            <person name="Nosek J."/>
            <person name="Gabaldon T."/>
        </authorList>
    </citation>
    <scope>NUCLEOTIDE SEQUENCE</scope>
    <source>
        <strain evidence="10">NCAIM Y.01608</strain>
    </source>
</reference>
<dbReference type="GO" id="GO:0017178">
    <property type="term" value="F:diphthine-ammonia ligase activity"/>
    <property type="evidence" value="ECO:0007669"/>
    <property type="project" value="UniProtKB-EC"/>
</dbReference>
<comment type="caution">
    <text evidence="10">The sequence shown here is derived from an EMBL/GenBank/DDBJ whole genome shotgun (WGS) entry which is preliminary data.</text>
</comment>
<dbReference type="PANTHER" id="PTHR12196">
    <property type="entry name" value="DOMAIN OF UNKNOWN FUNCTION 71 DUF71 -CONTAINING PROTEIN"/>
    <property type="match status" value="1"/>
</dbReference>
<protein>
    <recommendedName>
        <fullName evidence="3">Diphthine--ammonia ligase</fullName>
        <ecNumber evidence="2">6.3.1.14</ecNumber>
    </recommendedName>
    <alternativeName>
        <fullName evidence="7">Diphthamide synthase</fullName>
    </alternativeName>
    <alternativeName>
        <fullName evidence="8">Diphthamide synthetase</fullName>
    </alternativeName>
</protein>
<comment type="catalytic activity">
    <reaction evidence="9">
        <text>diphthine-[translation elongation factor 2] + NH4(+) + ATP = diphthamide-[translation elongation factor 2] + AMP + diphosphate + H(+)</text>
        <dbReference type="Rhea" id="RHEA:19753"/>
        <dbReference type="Rhea" id="RHEA-COMP:10172"/>
        <dbReference type="Rhea" id="RHEA-COMP:10174"/>
        <dbReference type="ChEBI" id="CHEBI:15378"/>
        <dbReference type="ChEBI" id="CHEBI:16692"/>
        <dbReference type="ChEBI" id="CHEBI:28938"/>
        <dbReference type="ChEBI" id="CHEBI:30616"/>
        <dbReference type="ChEBI" id="CHEBI:33019"/>
        <dbReference type="ChEBI" id="CHEBI:82696"/>
        <dbReference type="ChEBI" id="CHEBI:456215"/>
        <dbReference type="EC" id="6.3.1.14"/>
    </reaction>
</comment>
<evidence type="ECO:0000256" key="5">
    <source>
        <dbReference type="ARBA" id="ARBA00022741"/>
    </source>
</evidence>